<evidence type="ECO:0000256" key="18">
    <source>
        <dbReference type="SAM" id="Phobius"/>
    </source>
</evidence>
<keyword evidence="5" id="KW-0732">Signal</keyword>
<keyword evidence="10 18" id="KW-0472">Membrane</keyword>
<dbReference type="GO" id="GO:0005737">
    <property type="term" value="C:cytoplasm"/>
    <property type="evidence" value="ECO:0000318"/>
    <property type="project" value="GO_Central"/>
</dbReference>
<evidence type="ECO:0000313" key="22">
    <source>
        <dbReference type="Proteomes" id="UP000008810"/>
    </source>
</evidence>
<feature type="region of interest" description="Disordered" evidence="17">
    <location>
        <begin position="290"/>
        <end position="345"/>
    </location>
</feature>
<keyword evidence="2" id="KW-0926">Vacuole</keyword>
<keyword evidence="6 16" id="KW-0863">Zinc-finger</keyword>
<dbReference type="InterPro" id="IPR001841">
    <property type="entry name" value="Znf_RING"/>
</dbReference>
<evidence type="ECO:0000256" key="8">
    <source>
        <dbReference type="ARBA" id="ARBA00022927"/>
    </source>
</evidence>
<dbReference type="PROSITE" id="PS50089">
    <property type="entry name" value="ZF_RING_2"/>
    <property type="match status" value="1"/>
</dbReference>
<evidence type="ECO:0000256" key="17">
    <source>
        <dbReference type="SAM" id="MobiDB-lite"/>
    </source>
</evidence>
<evidence type="ECO:0000256" key="4">
    <source>
        <dbReference type="ARBA" id="ARBA00022723"/>
    </source>
</evidence>
<feature type="domain" description="RING-type" evidence="19">
    <location>
        <begin position="242"/>
        <end position="284"/>
    </location>
</feature>
<dbReference type="AlphaFoldDB" id="I1J3T4"/>
<dbReference type="GO" id="GO:0012505">
    <property type="term" value="C:endomembrane system"/>
    <property type="evidence" value="ECO:0007669"/>
    <property type="project" value="UniProtKB-SubCell"/>
</dbReference>
<dbReference type="GO" id="GO:0006511">
    <property type="term" value="P:ubiquitin-dependent protein catabolic process"/>
    <property type="evidence" value="ECO:0000318"/>
    <property type="project" value="GO_Central"/>
</dbReference>
<evidence type="ECO:0000256" key="9">
    <source>
        <dbReference type="ARBA" id="ARBA00022989"/>
    </source>
</evidence>
<dbReference type="Pfam" id="PF13639">
    <property type="entry name" value="zf-RING_2"/>
    <property type="match status" value="1"/>
</dbReference>
<proteinExistence type="predicted"/>
<gene>
    <name evidence="21" type="primary">LOC100844532</name>
    <name evidence="20" type="ORF">BRADI_5g27480v3</name>
</gene>
<evidence type="ECO:0000256" key="6">
    <source>
        <dbReference type="ARBA" id="ARBA00022771"/>
    </source>
</evidence>
<dbReference type="Gene3D" id="3.50.30.30">
    <property type="match status" value="1"/>
</dbReference>
<dbReference type="HOGENOM" id="CLU_035275_2_0_1"/>
<sequence>METNNFKSRRGAMLFPLCLAAMICFMAQIGAANVVLMGNNLTLSFDDIEANFAPGVKGSGVDGVVYTAEPLNACSALTNKAVKGPPSPFALVIRGGCTFDEKVKNVQDAGFKAAIVYDNENSGVLVSMAGSSSGIHIYAVFISKVSGEVLKKFSGRTDVEVWLIPTFENSAGSIMAISFISLLAMSAVLATCFFVRRHRIRRDRPRIPEAREFHGMSSQLVKALPSLIFTKVQEDNCTSSLCAICLEDYNVGEKLRVLPCRHKFHAACVDMWLTSWRSFCPVCKRDADAGTSAPPASETTPLLSSAVQLPSPSSSFRSSVAASPPRPISRRPSSQSISRVYSVSGTPNSPSIQRYYRTSSAMSISRSGADLANMSSPLLRGSHLGSTHSLVGSHLSPPINISYAPPHMYHSAHASPSTHVSSSYIFNSGHSSSGYYLGSSTQHRSYLRRCGESGPSLSTMAPQSPQQQSQLHHGGESETNLAGASSAQSFRQSYLRHCGDSDASLSAMASSGQSLPGC</sequence>
<dbReference type="SUPFAM" id="SSF57850">
    <property type="entry name" value="RING/U-box"/>
    <property type="match status" value="1"/>
</dbReference>
<evidence type="ECO:0000256" key="2">
    <source>
        <dbReference type="ARBA" id="ARBA00022554"/>
    </source>
</evidence>
<dbReference type="SUPFAM" id="SSF52025">
    <property type="entry name" value="PA domain"/>
    <property type="match status" value="1"/>
</dbReference>
<protein>
    <recommendedName>
        <fullName evidence="19">RING-type domain-containing protein</fullName>
    </recommendedName>
</protein>
<name>I1J3T4_BRADI</name>
<dbReference type="InterPro" id="IPR044744">
    <property type="entry name" value="ZNRF4/RNF13/RNF167_PA"/>
</dbReference>
<feature type="transmembrane region" description="Helical" evidence="18">
    <location>
        <begin position="174"/>
        <end position="195"/>
    </location>
</feature>
<dbReference type="GeneID" id="100844532"/>
<keyword evidence="8" id="KW-0653">Protein transport</keyword>
<evidence type="ECO:0000256" key="15">
    <source>
        <dbReference type="ARBA" id="ARBA00060484"/>
    </source>
</evidence>
<evidence type="ECO:0000256" key="7">
    <source>
        <dbReference type="ARBA" id="ARBA00022833"/>
    </source>
</evidence>
<comment type="subcellular location">
    <subcellularLocation>
        <location evidence="13">Endomembrane system</location>
        <topology evidence="13">Single-pass type I membrane protein</topology>
    </subcellularLocation>
    <subcellularLocation>
        <location evidence="14">Prevacuolar compartment membrane</location>
    </subcellularLocation>
    <subcellularLocation>
        <location evidence="15">Protein storage vacuole membrane</location>
    </subcellularLocation>
</comment>
<dbReference type="InterPro" id="IPR046450">
    <property type="entry name" value="PA_dom_sf"/>
</dbReference>
<dbReference type="Proteomes" id="UP000008810">
    <property type="component" value="Chromosome 5"/>
</dbReference>
<organism evidence="21">
    <name type="scientific">Brachypodium distachyon</name>
    <name type="common">Purple false brome</name>
    <name type="synonym">Trachynia distachya</name>
    <dbReference type="NCBI Taxonomy" id="15368"/>
    <lineage>
        <taxon>Eukaryota</taxon>
        <taxon>Viridiplantae</taxon>
        <taxon>Streptophyta</taxon>
        <taxon>Embryophyta</taxon>
        <taxon>Tracheophyta</taxon>
        <taxon>Spermatophyta</taxon>
        <taxon>Magnoliopsida</taxon>
        <taxon>Liliopsida</taxon>
        <taxon>Poales</taxon>
        <taxon>Poaceae</taxon>
        <taxon>BOP clade</taxon>
        <taxon>Pooideae</taxon>
        <taxon>Stipodae</taxon>
        <taxon>Brachypodieae</taxon>
        <taxon>Brachypodium</taxon>
    </lineage>
</organism>
<dbReference type="FunFam" id="3.30.40.10:FF:000276">
    <property type="entry name" value="Receptor homology region transmembrane domain-and RING domain-containing protein 2"/>
    <property type="match status" value="1"/>
</dbReference>
<dbReference type="ExpressionAtlas" id="I1J3T4">
    <property type="expression patterns" value="baseline and differential"/>
</dbReference>
<dbReference type="GO" id="GO:0061630">
    <property type="term" value="F:ubiquitin protein ligase activity"/>
    <property type="evidence" value="ECO:0000318"/>
    <property type="project" value="GO_Central"/>
</dbReference>
<feature type="compositionally biased region" description="Low complexity" evidence="17">
    <location>
        <begin position="301"/>
        <end position="323"/>
    </location>
</feature>
<dbReference type="PANTHER" id="PTHR47168:SF5">
    <property type="entry name" value="RING-TYPE DOMAIN-CONTAINING PROTEIN"/>
    <property type="match status" value="1"/>
</dbReference>
<accession>I1J3T4</accession>
<keyword evidence="9 18" id="KW-1133">Transmembrane helix</keyword>
<evidence type="ECO:0000256" key="14">
    <source>
        <dbReference type="ARBA" id="ARBA00046293"/>
    </source>
</evidence>
<keyword evidence="11" id="KW-1015">Disulfide bond</keyword>
<evidence type="ECO:0000256" key="13">
    <source>
        <dbReference type="ARBA" id="ARBA00046288"/>
    </source>
</evidence>
<evidence type="ECO:0000256" key="5">
    <source>
        <dbReference type="ARBA" id="ARBA00022729"/>
    </source>
</evidence>
<evidence type="ECO:0000256" key="10">
    <source>
        <dbReference type="ARBA" id="ARBA00023136"/>
    </source>
</evidence>
<dbReference type="EnsemblPlants" id="KQJ85502">
    <property type="protein sequence ID" value="KQJ85502"/>
    <property type="gene ID" value="BRADI_5g27480v3"/>
</dbReference>
<dbReference type="PANTHER" id="PTHR47168">
    <property type="entry name" value="RING ZINC FINGER DOMAIN SUPERFAMILY PROTEIN-RELATED"/>
    <property type="match status" value="1"/>
</dbReference>
<dbReference type="GO" id="GO:0008270">
    <property type="term" value="F:zinc ion binding"/>
    <property type="evidence" value="ECO:0007669"/>
    <property type="project" value="UniProtKB-KW"/>
</dbReference>
<evidence type="ECO:0000313" key="21">
    <source>
        <dbReference type="EnsemblPlants" id="KQJ85502"/>
    </source>
</evidence>
<dbReference type="InterPro" id="IPR051653">
    <property type="entry name" value="E3_ligase_sorting_rcpt"/>
</dbReference>
<dbReference type="GO" id="GO:0032586">
    <property type="term" value="C:protein storage vacuole membrane"/>
    <property type="evidence" value="ECO:0007669"/>
    <property type="project" value="UniProtKB-SubCell"/>
</dbReference>
<keyword evidence="22" id="KW-1185">Reference proteome</keyword>
<keyword evidence="7" id="KW-0862">Zinc</keyword>
<dbReference type="FunFam" id="3.50.30.30:FF:000020">
    <property type="entry name" value="Receptor homology region transmembrane domain-and RING domain-containing protein 2"/>
    <property type="match status" value="1"/>
</dbReference>
<feature type="compositionally biased region" description="Polar residues" evidence="17">
    <location>
        <begin position="477"/>
        <end position="486"/>
    </location>
</feature>
<dbReference type="OrthoDB" id="8062037at2759"/>
<evidence type="ECO:0000256" key="11">
    <source>
        <dbReference type="ARBA" id="ARBA00023157"/>
    </source>
</evidence>
<dbReference type="STRING" id="15368.I1J3T4"/>
<keyword evidence="3 18" id="KW-0812">Transmembrane</keyword>
<dbReference type="SMART" id="SM00184">
    <property type="entry name" value="RING"/>
    <property type="match status" value="1"/>
</dbReference>
<feature type="region of interest" description="Disordered" evidence="17">
    <location>
        <begin position="448"/>
        <end position="486"/>
    </location>
</feature>
<dbReference type="Gene3D" id="3.30.40.10">
    <property type="entry name" value="Zinc/RING finger domain, C3HC4 (zinc finger)"/>
    <property type="match status" value="1"/>
</dbReference>
<dbReference type="Pfam" id="PF02225">
    <property type="entry name" value="PA"/>
    <property type="match status" value="1"/>
</dbReference>
<evidence type="ECO:0000256" key="16">
    <source>
        <dbReference type="PROSITE-ProRule" id="PRU00175"/>
    </source>
</evidence>
<dbReference type="EMBL" id="CM000884">
    <property type="protein sequence ID" value="KQJ85502.1"/>
    <property type="molecule type" value="Genomic_DNA"/>
</dbReference>
<reference evidence="20 21" key="1">
    <citation type="journal article" date="2010" name="Nature">
        <title>Genome sequencing and analysis of the model grass Brachypodium distachyon.</title>
        <authorList>
            <consortium name="International Brachypodium Initiative"/>
        </authorList>
    </citation>
    <scope>NUCLEOTIDE SEQUENCE [LARGE SCALE GENOMIC DNA]</scope>
    <source>
        <strain evidence="20">Bd21</strain>
        <strain evidence="21">cv. Bd21</strain>
    </source>
</reference>
<dbReference type="RefSeq" id="XP_010240672.1">
    <property type="nucleotide sequence ID" value="XM_010242370.3"/>
</dbReference>
<reference evidence="21" key="3">
    <citation type="submission" date="2018-08" db="UniProtKB">
        <authorList>
            <consortium name="EnsemblPlants"/>
        </authorList>
    </citation>
    <scope>IDENTIFICATION</scope>
    <source>
        <strain evidence="21">cv. Bd21</strain>
    </source>
</reference>
<evidence type="ECO:0000256" key="12">
    <source>
        <dbReference type="ARBA" id="ARBA00023180"/>
    </source>
</evidence>
<evidence type="ECO:0000259" key="19">
    <source>
        <dbReference type="PROSITE" id="PS50089"/>
    </source>
</evidence>
<keyword evidence="1" id="KW-0813">Transport</keyword>
<keyword evidence="4" id="KW-0479">Metal-binding</keyword>
<dbReference type="GO" id="GO:0015031">
    <property type="term" value="P:protein transport"/>
    <property type="evidence" value="ECO:0007669"/>
    <property type="project" value="UniProtKB-KW"/>
</dbReference>
<feature type="compositionally biased region" description="Low complexity" evidence="17">
    <location>
        <begin position="330"/>
        <end position="344"/>
    </location>
</feature>
<evidence type="ECO:0000256" key="3">
    <source>
        <dbReference type="ARBA" id="ARBA00022692"/>
    </source>
</evidence>
<reference evidence="20" key="2">
    <citation type="submission" date="2017-06" db="EMBL/GenBank/DDBJ databases">
        <title>WGS assembly of Brachypodium distachyon.</title>
        <authorList>
            <consortium name="The International Brachypodium Initiative"/>
            <person name="Lucas S."/>
            <person name="Harmon-Smith M."/>
            <person name="Lail K."/>
            <person name="Tice H."/>
            <person name="Grimwood J."/>
            <person name="Bruce D."/>
            <person name="Barry K."/>
            <person name="Shu S."/>
            <person name="Lindquist E."/>
            <person name="Wang M."/>
            <person name="Pitluck S."/>
            <person name="Vogel J.P."/>
            <person name="Garvin D.F."/>
            <person name="Mockler T.C."/>
            <person name="Schmutz J."/>
            <person name="Rokhsar D."/>
            <person name="Bevan M.W."/>
        </authorList>
    </citation>
    <scope>NUCLEOTIDE SEQUENCE</scope>
    <source>
        <strain evidence="20">Bd21</strain>
    </source>
</reference>
<dbReference type="Gramene" id="KQJ85502">
    <property type="protein sequence ID" value="KQJ85502"/>
    <property type="gene ID" value="BRADI_5g27480v3"/>
</dbReference>
<evidence type="ECO:0000313" key="20">
    <source>
        <dbReference type="EMBL" id="KQJ85502.1"/>
    </source>
</evidence>
<keyword evidence="12" id="KW-0325">Glycoprotein</keyword>
<evidence type="ECO:0000256" key="1">
    <source>
        <dbReference type="ARBA" id="ARBA00022448"/>
    </source>
</evidence>
<dbReference type="CDD" id="cd02123">
    <property type="entry name" value="PA_C_RZF_like"/>
    <property type="match status" value="1"/>
</dbReference>
<dbReference type="InterPro" id="IPR003137">
    <property type="entry name" value="PA_domain"/>
</dbReference>
<dbReference type="InterPro" id="IPR013083">
    <property type="entry name" value="Znf_RING/FYVE/PHD"/>
</dbReference>